<evidence type="ECO:0000256" key="1">
    <source>
        <dbReference type="SAM" id="MobiDB-lite"/>
    </source>
</evidence>
<sequence length="102" mass="11226">MAVKRIRRWKNPVGGKNLATSAAMGRSEKKRRRLKEGRGGQEMDIVTCLCTDRTLREDCRWAGGGSGGGGKLPVALCRSFLAYKQETVKYCSQPAPSILKLL</sequence>
<dbReference type="Proteomes" id="UP000639772">
    <property type="component" value="Unassembled WGS sequence"/>
</dbReference>
<accession>A0A835PAA6</accession>
<feature type="region of interest" description="Disordered" evidence="1">
    <location>
        <begin position="13"/>
        <end position="39"/>
    </location>
</feature>
<protein>
    <submittedName>
        <fullName evidence="2">Uncharacterized protein</fullName>
    </submittedName>
</protein>
<evidence type="ECO:0000313" key="5">
    <source>
        <dbReference type="Proteomes" id="UP000639772"/>
    </source>
</evidence>
<dbReference type="EMBL" id="JADCNL010000532">
    <property type="protein sequence ID" value="KAG0446935.1"/>
    <property type="molecule type" value="Genomic_DNA"/>
</dbReference>
<organism evidence="2 5">
    <name type="scientific">Vanilla planifolia</name>
    <name type="common">Vanilla</name>
    <dbReference type="NCBI Taxonomy" id="51239"/>
    <lineage>
        <taxon>Eukaryota</taxon>
        <taxon>Viridiplantae</taxon>
        <taxon>Streptophyta</taxon>
        <taxon>Embryophyta</taxon>
        <taxon>Tracheophyta</taxon>
        <taxon>Spermatophyta</taxon>
        <taxon>Magnoliopsida</taxon>
        <taxon>Liliopsida</taxon>
        <taxon>Asparagales</taxon>
        <taxon>Orchidaceae</taxon>
        <taxon>Vanilloideae</taxon>
        <taxon>Vanilleae</taxon>
        <taxon>Vanilla</taxon>
    </lineage>
</organism>
<dbReference type="Proteomes" id="UP000636800">
    <property type="component" value="Unassembled WGS sequence"/>
</dbReference>
<proteinExistence type="predicted"/>
<evidence type="ECO:0000313" key="3">
    <source>
        <dbReference type="EMBL" id="KAG0446935.1"/>
    </source>
</evidence>
<comment type="caution">
    <text evidence="2">The sequence shown here is derived from an EMBL/GenBank/DDBJ whole genome shotgun (WGS) entry which is preliminary data.</text>
</comment>
<gene>
    <name evidence="3" type="ORF">HPP92_028608</name>
    <name evidence="2" type="ORF">HPP92_028614</name>
</gene>
<dbReference type="EMBL" id="JADCNM010000533">
    <property type="protein sequence ID" value="KAG0446847.1"/>
    <property type="molecule type" value="Genomic_DNA"/>
</dbReference>
<dbReference type="AlphaFoldDB" id="A0A835PAA6"/>
<reference evidence="4 5" key="1">
    <citation type="journal article" date="2020" name="Nat. Food">
        <title>A phased Vanilla planifolia genome enables genetic improvement of flavour and production.</title>
        <authorList>
            <person name="Hasing T."/>
            <person name="Tang H."/>
            <person name="Brym M."/>
            <person name="Khazi F."/>
            <person name="Huang T."/>
            <person name="Chambers A.H."/>
        </authorList>
    </citation>
    <scope>NUCLEOTIDE SEQUENCE [LARGE SCALE GENOMIC DNA]</scope>
    <source>
        <tissue evidence="2">Leaf</tissue>
    </source>
</reference>
<keyword evidence="4" id="KW-1185">Reference proteome</keyword>
<evidence type="ECO:0000313" key="4">
    <source>
        <dbReference type="Proteomes" id="UP000636800"/>
    </source>
</evidence>
<name>A0A835PAA6_VANPL</name>
<evidence type="ECO:0000313" key="2">
    <source>
        <dbReference type="EMBL" id="KAG0446847.1"/>
    </source>
</evidence>